<reference evidence="2" key="1">
    <citation type="submission" date="2020-11" db="EMBL/GenBank/DDBJ databases">
        <title>Whole-genome analyses of Nonomuraea sp. K274.</title>
        <authorList>
            <person name="Veyisoglu A."/>
        </authorList>
    </citation>
    <scope>NUCLEOTIDE SEQUENCE</scope>
    <source>
        <strain evidence="2">K274</strain>
    </source>
</reference>
<feature type="region of interest" description="Disordered" evidence="1">
    <location>
        <begin position="311"/>
        <end position="337"/>
    </location>
</feature>
<comment type="caution">
    <text evidence="2">The sequence shown here is derived from an EMBL/GenBank/DDBJ whole genome shotgun (WGS) entry which is preliminary data.</text>
</comment>
<dbReference type="Proteomes" id="UP000605361">
    <property type="component" value="Unassembled WGS sequence"/>
</dbReference>
<name>A0A931F327_9ACTN</name>
<protein>
    <submittedName>
        <fullName evidence="2">Uncharacterized protein</fullName>
    </submittedName>
</protein>
<proteinExistence type="predicted"/>
<dbReference type="Pfam" id="PF23716">
    <property type="entry name" value="DUF7158"/>
    <property type="match status" value="1"/>
</dbReference>
<sequence>MTAVIGWVDDHPIPRDRLDQRLTDLRDGPLRSALPVPGTSEDRQLARWLTQVILTEALCETTAAALGLRPRQEPPQNALSLHLAHGNPRRSPSPEGTSQQDRPPQADTDPNATPRTDTDPDAARAGIDPDAAPRADTDPNATPRADTGPNATPNVTPWADTGPNASPGAETGPGASPRSGPQPAASLSGEPQAAGAPLDRVAAVELGSINAAAYNGSPWVRALFQHVTAAVTVPPEWRRPSSPERPRRHFVRHRLFGDPGHARSATPADLEPLGLITLDSLPTAIAQAIESHPYGTLTSPVKDALGWHVAMATPEPAPPETTTPQQPPTHGSHTPHP</sequence>
<dbReference type="InterPro" id="IPR055582">
    <property type="entry name" value="DUF7158"/>
</dbReference>
<evidence type="ECO:0000313" key="3">
    <source>
        <dbReference type="Proteomes" id="UP000605361"/>
    </source>
</evidence>
<organism evidence="2 3">
    <name type="scientific">Nonomuraea cypriaca</name>
    <dbReference type="NCBI Taxonomy" id="1187855"/>
    <lineage>
        <taxon>Bacteria</taxon>
        <taxon>Bacillati</taxon>
        <taxon>Actinomycetota</taxon>
        <taxon>Actinomycetes</taxon>
        <taxon>Streptosporangiales</taxon>
        <taxon>Streptosporangiaceae</taxon>
        <taxon>Nonomuraea</taxon>
    </lineage>
</organism>
<accession>A0A931F327</accession>
<feature type="non-terminal residue" evidence="2">
    <location>
        <position position="337"/>
    </location>
</feature>
<evidence type="ECO:0000313" key="2">
    <source>
        <dbReference type="EMBL" id="MBF8193519.1"/>
    </source>
</evidence>
<evidence type="ECO:0000256" key="1">
    <source>
        <dbReference type="SAM" id="MobiDB-lite"/>
    </source>
</evidence>
<feature type="compositionally biased region" description="Polar residues" evidence="1">
    <location>
        <begin position="94"/>
        <end position="115"/>
    </location>
</feature>
<gene>
    <name evidence="2" type="ORF">ITP53_49175</name>
</gene>
<dbReference type="EMBL" id="JADOGI010000291">
    <property type="protein sequence ID" value="MBF8193519.1"/>
    <property type="molecule type" value="Genomic_DNA"/>
</dbReference>
<dbReference type="AlphaFoldDB" id="A0A931F327"/>
<feature type="region of interest" description="Disordered" evidence="1">
    <location>
        <begin position="82"/>
        <end position="193"/>
    </location>
</feature>
<feature type="compositionally biased region" description="Pro residues" evidence="1">
    <location>
        <begin position="315"/>
        <end position="327"/>
    </location>
</feature>
<dbReference type="RefSeq" id="WP_207757523.1">
    <property type="nucleotide sequence ID" value="NZ_JADOGI010000291.1"/>
</dbReference>
<keyword evidence="3" id="KW-1185">Reference proteome</keyword>